<evidence type="ECO:0000313" key="2">
    <source>
        <dbReference type="Proteomes" id="UP000814033"/>
    </source>
</evidence>
<reference evidence="1" key="1">
    <citation type="submission" date="2021-02" db="EMBL/GenBank/DDBJ databases">
        <authorList>
            <consortium name="DOE Joint Genome Institute"/>
            <person name="Ahrendt S."/>
            <person name="Looney B.P."/>
            <person name="Miyauchi S."/>
            <person name="Morin E."/>
            <person name="Drula E."/>
            <person name="Courty P.E."/>
            <person name="Chicoki N."/>
            <person name="Fauchery L."/>
            <person name="Kohler A."/>
            <person name="Kuo A."/>
            <person name="Labutti K."/>
            <person name="Pangilinan J."/>
            <person name="Lipzen A."/>
            <person name="Riley R."/>
            <person name="Andreopoulos W."/>
            <person name="He G."/>
            <person name="Johnson J."/>
            <person name="Barry K.W."/>
            <person name="Grigoriev I.V."/>
            <person name="Nagy L."/>
            <person name="Hibbett D."/>
            <person name="Henrissat B."/>
            <person name="Matheny P.B."/>
            <person name="Labbe J."/>
            <person name="Martin F."/>
        </authorList>
    </citation>
    <scope>NUCLEOTIDE SEQUENCE</scope>
    <source>
        <strain evidence="1">FP105234-sp</strain>
    </source>
</reference>
<organism evidence="1 2">
    <name type="scientific">Auriscalpium vulgare</name>
    <dbReference type="NCBI Taxonomy" id="40419"/>
    <lineage>
        <taxon>Eukaryota</taxon>
        <taxon>Fungi</taxon>
        <taxon>Dikarya</taxon>
        <taxon>Basidiomycota</taxon>
        <taxon>Agaricomycotina</taxon>
        <taxon>Agaricomycetes</taxon>
        <taxon>Russulales</taxon>
        <taxon>Auriscalpiaceae</taxon>
        <taxon>Auriscalpium</taxon>
    </lineage>
</organism>
<reference evidence="1" key="2">
    <citation type="journal article" date="2022" name="New Phytol.">
        <title>Evolutionary transition to the ectomycorrhizal habit in the genomes of a hyperdiverse lineage of mushroom-forming fungi.</title>
        <authorList>
            <person name="Looney B."/>
            <person name="Miyauchi S."/>
            <person name="Morin E."/>
            <person name="Drula E."/>
            <person name="Courty P.E."/>
            <person name="Kohler A."/>
            <person name="Kuo A."/>
            <person name="LaButti K."/>
            <person name="Pangilinan J."/>
            <person name="Lipzen A."/>
            <person name="Riley R."/>
            <person name="Andreopoulos W."/>
            <person name="He G."/>
            <person name="Johnson J."/>
            <person name="Nolan M."/>
            <person name="Tritt A."/>
            <person name="Barry K.W."/>
            <person name="Grigoriev I.V."/>
            <person name="Nagy L.G."/>
            <person name="Hibbett D."/>
            <person name="Henrissat B."/>
            <person name="Matheny P.B."/>
            <person name="Labbe J."/>
            <person name="Martin F.M."/>
        </authorList>
    </citation>
    <scope>NUCLEOTIDE SEQUENCE</scope>
    <source>
        <strain evidence="1">FP105234-sp</strain>
    </source>
</reference>
<dbReference type="EMBL" id="MU275850">
    <property type="protein sequence ID" value="KAI0051686.1"/>
    <property type="molecule type" value="Genomic_DNA"/>
</dbReference>
<sequence length="222" mass="23390">MTGKTDSDKKVHQSWGGDEGKSELKAEQAGTSDAIAEAAPAPADDWDAPAAGTDDPWNAPAPPAGDAAPAEAEKGDRKPRAEREPEEEDNTVSYEQYLAQKAAEALPKAEAVRAANDGADDLWKDAVQHTKKTDEEDAYFVGKGKSAPKARSKKEEKVFLEIEARFERPSRGAGRGRGGDRGGRGGERGRGRGGRGGARPPRPNGSGPAVDVDDESAFPSLS</sequence>
<keyword evidence="2" id="KW-1185">Reference proteome</keyword>
<dbReference type="Proteomes" id="UP000814033">
    <property type="component" value="Unassembled WGS sequence"/>
</dbReference>
<evidence type="ECO:0000313" key="1">
    <source>
        <dbReference type="EMBL" id="KAI0051686.1"/>
    </source>
</evidence>
<proteinExistence type="predicted"/>
<accession>A0ACB8S678</accession>
<name>A0ACB8S678_9AGAM</name>
<comment type="caution">
    <text evidence="1">The sequence shown here is derived from an EMBL/GenBank/DDBJ whole genome shotgun (WGS) entry which is preliminary data.</text>
</comment>
<gene>
    <name evidence="1" type="ORF">FA95DRAFT_1554210</name>
</gene>
<protein>
    <submittedName>
        <fullName evidence="1">Uncharacterized protein</fullName>
    </submittedName>
</protein>